<dbReference type="PROSITE" id="PS50966">
    <property type="entry name" value="ZF_SWIM"/>
    <property type="match status" value="1"/>
</dbReference>
<dbReference type="InterPro" id="IPR007527">
    <property type="entry name" value="Znf_SWIM"/>
</dbReference>
<protein>
    <recommendedName>
        <fullName evidence="10">SWIM-type domain-containing protein</fullName>
    </recommendedName>
</protein>
<keyword evidence="3" id="KW-0378">Hydrolase</keyword>
<dbReference type="EMBL" id="CACVKT020005489">
    <property type="protein sequence ID" value="CAC5395359.1"/>
    <property type="molecule type" value="Genomic_DNA"/>
</dbReference>
<evidence type="ECO:0000256" key="5">
    <source>
        <dbReference type="SAM" id="MobiDB-lite"/>
    </source>
</evidence>
<evidence type="ECO:0000256" key="4">
    <source>
        <dbReference type="PROSITE-ProRule" id="PRU00325"/>
    </source>
</evidence>
<feature type="compositionally biased region" description="Polar residues" evidence="5">
    <location>
        <begin position="15"/>
        <end position="49"/>
    </location>
</feature>
<keyword evidence="4" id="KW-0479">Metal-binding</keyword>
<evidence type="ECO:0000259" key="6">
    <source>
        <dbReference type="PROSITE" id="PS50600"/>
    </source>
</evidence>
<dbReference type="SUPFAM" id="SSF54001">
    <property type="entry name" value="Cysteine proteinases"/>
    <property type="match status" value="1"/>
</dbReference>
<dbReference type="GO" id="GO:0008270">
    <property type="term" value="F:zinc ion binding"/>
    <property type="evidence" value="ECO:0007669"/>
    <property type="project" value="UniProtKB-KW"/>
</dbReference>
<dbReference type="GO" id="GO:0003677">
    <property type="term" value="F:DNA binding"/>
    <property type="evidence" value="ECO:0007669"/>
    <property type="project" value="InterPro"/>
</dbReference>
<feature type="region of interest" description="Disordered" evidence="5">
    <location>
        <begin position="713"/>
        <end position="778"/>
    </location>
</feature>
<dbReference type="PANTHER" id="PTHR34718">
    <property type="entry name" value="PHD-TYPE DOMAIN-CONTAINING PROTEIN"/>
    <property type="match status" value="1"/>
</dbReference>
<feature type="compositionally biased region" description="Basic residues" evidence="5">
    <location>
        <begin position="765"/>
        <end position="778"/>
    </location>
</feature>
<feature type="region of interest" description="Disordered" evidence="5">
    <location>
        <begin position="585"/>
        <end position="616"/>
    </location>
</feature>
<organism evidence="8 9">
    <name type="scientific">Mytilus coruscus</name>
    <name type="common">Sea mussel</name>
    <dbReference type="NCBI Taxonomy" id="42192"/>
    <lineage>
        <taxon>Eukaryota</taxon>
        <taxon>Metazoa</taxon>
        <taxon>Spiralia</taxon>
        <taxon>Lophotrochozoa</taxon>
        <taxon>Mollusca</taxon>
        <taxon>Bivalvia</taxon>
        <taxon>Autobranchia</taxon>
        <taxon>Pteriomorphia</taxon>
        <taxon>Mytilida</taxon>
        <taxon>Mytiloidea</taxon>
        <taxon>Mytilidae</taxon>
        <taxon>Mytilinae</taxon>
        <taxon>Mytilus</taxon>
    </lineage>
</organism>
<comment type="similarity">
    <text evidence="1">Belongs to the peptidase C48 family.</text>
</comment>
<dbReference type="PANTHER" id="PTHR34718:SF2">
    <property type="entry name" value="PHD-TYPE DOMAIN-CONTAINING PROTEIN"/>
    <property type="match status" value="1"/>
</dbReference>
<dbReference type="Proteomes" id="UP000507470">
    <property type="component" value="Unassembled WGS sequence"/>
</dbReference>
<dbReference type="InterPro" id="IPR003653">
    <property type="entry name" value="Peptidase_C48_C"/>
</dbReference>
<feature type="domain" description="Ubiquitin-like protease family profile" evidence="6">
    <location>
        <begin position="838"/>
        <end position="983"/>
    </location>
</feature>
<gene>
    <name evidence="8" type="ORF">MCOR_30036</name>
</gene>
<evidence type="ECO:0000259" key="7">
    <source>
        <dbReference type="PROSITE" id="PS50966"/>
    </source>
</evidence>
<evidence type="ECO:0000256" key="2">
    <source>
        <dbReference type="ARBA" id="ARBA00022670"/>
    </source>
</evidence>
<keyword evidence="4" id="KW-0863">Zinc-finger</keyword>
<evidence type="ECO:0000313" key="8">
    <source>
        <dbReference type="EMBL" id="CAC5395359.1"/>
    </source>
</evidence>
<dbReference type="AlphaFoldDB" id="A0A6J8CJ93"/>
<dbReference type="PROSITE" id="PS50600">
    <property type="entry name" value="ULP_PROTEASE"/>
    <property type="match status" value="1"/>
</dbReference>
<accession>A0A6J8CJ93</accession>
<keyword evidence="2" id="KW-0645">Protease</keyword>
<feature type="domain" description="SWIM-type" evidence="7">
    <location>
        <begin position="664"/>
        <end position="693"/>
    </location>
</feature>
<feature type="region of interest" description="Disordered" evidence="5">
    <location>
        <begin position="15"/>
        <end position="51"/>
    </location>
</feature>
<evidence type="ECO:0008006" key="10">
    <source>
        <dbReference type="Google" id="ProtNLM"/>
    </source>
</evidence>
<evidence type="ECO:0000256" key="1">
    <source>
        <dbReference type="ARBA" id="ARBA00005234"/>
    </source>
</evidence>
<feature type="compositionally biased region" description="Polar residues" evidence="5">
    <location>
        <begin position="746"/>
        <end position="764"/>
    </location>
</feature>
<proteinExistence type="inferred from homology"/>
<dbReference type="InterPro" id="IPR038765">
    <property type="entry name" value="Papain-like_cys_pep_sf"/>
</dbReference>
<sequence>MITCEHVSLWVSSDTAQSSPHVTSDTSQSRSHVTSDTSQSRSHTGQSSPLLVGGGPMFPYLTCIEELSKETIVSILSDPDMSKVTSLPPIKPKAGDVFVIESINTEDWKCDQYLWIRDGGRTIKVKDVEIGKVFYKVRIPGTEIKSGRVRPRFSLKFKKVGYWLTNRPTLVLVHYTGDETIYTPMAHGNSKHDGEFKRTMPSVIDKVKDHVGSEGAKKVYRTMVCTEQVDGNMQGVANPRNSKQVKNALQKRRGDQLLSRDDLYNFFQLSSHLDGFVKQLTLYPDLVAVVSLPEIITQFNQLLDVKSDEQLYLSYDTTFNLGDCYVSAIVFKHILFKETPLIPLAFVIHDRKFGSVHETFFNFLKGAVPKISKKQIPIVVDREPGIRKAIKNILPDCPILTCWNHLRNDFKFWLNQNKVSPDNIKLYHHQLKQMLQCDSENEFLELCKDLTSKWTSEVVSYFEKELKTDILERSGKWVLEQFEGLYDPYSGITNNLSESYNAVLKQENDWKELPVDMLALGFHFLQNFDHYEILRGLAGVGDYHLKTEFSGAKIDIQDLFIPKKLIAPSDIISYLKTEHVNKPQFSSPSTVMTETMEDHSDSKTEHSKPTTSDEKDSPIINTMFDFPAFVSSQHALAKYIVDNNLITPVPSQGAFIVQGRNGKYCVTLFPKESCQCPSTTTCFHILAAKMSIGQEPIEKRTVVNLRLLTKNNRKRVDKKSGKKQPRQNDYDPVVEPAPDSAYLVNTPKTPSQVHSTQKSLQKSALKTKSKTPHSKKKLHFNLETVNENDNDSYHISPDEKEDNIITLDETPPSKKIKLEFPSPPISIEIEQEKKTWVGTLTQVDKEIISDRKCLTSDIVNYAQNILLKQFPLIQGFQNTCYAPVFCNQQKKWLSETSFTPTQGPAVQIHHTGHSHWVTSLTKQSNEVYLLDSMYDTLTTSSEIQISQIYSHDKKRLLVKIPEVQKQTNSIDCGLFAIANAVEFCFTSFSGGIHVEFDTEIFREHLVICLEKGEFIPFPKKKIGMKGKPKYKTSVVECNCECGKCDSVEDMLGVNGRKELKMQHLETRLGVRG</sequence>
<feature type="compositionally biased region" description="Basic residues" evidence="5">
    <location>
        <begin position="713"/>
        <end position="725"/>
    </location>
</feature>
<dbReference type="GO" id="GO:0008234">
    <property type="term" value="F:cysteine-type peptidase activity"/>
    <property type="evidence" value="ECO:0007669"/>
    <property type="project" value="InterPro"/>
</dbReference>
<reference evidence="8 9" key="1">
    <citation type="submission" date="2020-06" db="EMBL/GenBank/DDBJ databases">
        <authorList>
            <person name="Li R."/>
            <person name="Bekaert M."/>
        </authorList>
    </citation>
    <scope>NUCLEOTIDE SEQUENCE [LARGE SCALE GENOMIC DNA]</scope>
    <source>
        <strain evidence="9">wild</strain>
    </source>
</reference>
<keyword evidence="4" id="KW-0862">Zinc</keyword>
<name>A0A6J8CJ93_MYTCO</name>
<dbReference type="Pfam" id="PF03859">
    <property type="entry name" value="CG-1"/>
    <property type="match status" value="1"/>
</dbReference>
<evidence type="ECO:0000313" key="9">
    <source>
        <dbReference type="Proteomes" id="UP000507470"/>
    </source>
</evidence>
<dbReference type="GO" id="GO:0006508">
    <property type="term" value="P:proteolysis"/>
    <property type="evidence" value="ECO:0007669"/>
    <property type="project" value="UniProtKB-KW"/>
</dbReference>
<evidence type="ECO:0000256" key="3">
    <source>
        <dbReference type="ARBA" id="ARBA00022801"/>
    </source>
</evidence>
<dbReference type="InterPro" id="IPR005559">
    <property type="entry name" value="CG-1_dom"/>
</dbReference>
<dbReference type="Gene3D" id="3.40.395.10">
    <property type="entry name" value="Adenoviral Proteinase, Chain A"/>
    <property type="match status" value="1"/>
</dbReference>
<dbReference type="OrthoDB" id="6043737at2759"/>
<feature type="compositionally biased region" description="Basic and acidic residues" evidence="5">
    <location>
        <begin position="596"/>
        <end position="616"/>
    </location>
</feature>
<keyword evidence="9" id="KW-1185">Reference proteome</keyword>